<evidence type="ECO:0000313" key="2">
    <source>
        <dbReference type="EMBL" id="MBB4107540.1"/>
    </source>
</evidence>
<evidence type="ECO:0008006" key="5">
    <source>
        <dbReference type="Google" id="ProtNLM"/>
    </source>
</evidence>
<dbReference type="RefSeq" id="WP_183761702.1">
    <property type="nucleotide sequence ID" value="NZ_BMHZ01000001.1"/>
</dbReference>
<organism evidence="2 3">
    <name type="scientific">Pedobacter zeae</name>
    <dbReference type="NCBI Taxonomy" id="1737356"/>
    <lineage>
        <taxon>Bacteria</taxon>
        <taxon>Pseudomonadati</taxon>
        <taxon>Bacteroidota</taxon>
        <taxon>Sphingobacteriia</taxon>
        <taxon>Sphingobacteriales</taxon>
        <taxon>Sphingobacteriaceae</taxon>
        <taxon>Pedobacter</taxon>
    </lineage>
</organism>
<evidence type="ECO:0000313" key="4">
    <source>
        <dbReference type="Proteomes" id="UP000642938"/>
    </source>
</evidence>
<dbReference type="Proteomes" id="UP000642938">
    <property type="component" value="Unassembled WGS sequence"/>
</dbReference>
<dbReference type="SUPFAM" id="SSF141072">
    <property type="entry name" value="CalX-like"/>
    <property type="match status" value="1"/>
</dbReference>
<dbReference type="InterPro" id="IPR038081">
    <property type="entry name" value="CalX-like_sf"/>
</dbReference>
<sequence length="142" mass="15067">MKRIQVPAILMLLFLFSCKKYRVEYDQPSQVEFKPITATLAKGTVAAPGSVTILVQLVGPQRDADVNVEYVVDPASTAVSGTHYTTSGAAGKITIPAHSSSAQIVLTAIPANLTIAKKLILTLKDGALPVSPNYKTSTITLQ</sequence>
<accession>A0A7W6KBB1</accession>
<reference evidence="2 3" key="3">
    <citation type="submission" date="2020-08" db="EMBL/GenBank/DDBJ databases">
        <title>Genomic Encyclopedia of Type Strains, Phase IV (KMG-IV): sequencing the most valuable type-strain genomes for metagenomic binning, comparative biology and taxonomic classification.</title>
        <authorList>
            <person name="Goeker M."/>
        </authorList>
    </citation>
    <scope>NUCLEOTIDE SEQUENCE [LARGE SCALE GENOMIC DNA]</scope>
    <source>
        <strain evidence="2 3">DSM 100774</strain>
    </source>
</reference>
<dbReference type="PROSITE" id="PS51257">
    <property type="entry name" value="PROKAR_LIPOPROTEIN"/>
    <property type="match status" value="1"/>
</dbReference>
<reference evidence="4" key="2">
    <citation type="journal article" date="2019" name="Int. J. Syst. Evol. Microbiol.">
        <title>The Global Catalogue of Microorganisms (GCM) 10K type strain sequencing project: providing services to taxonomists for standard genome sequencing and annotation.</title>
        <authorList>
            <consortium name="The Broad Institute Genomics Platform"/>
            <consortium name="The Broad Institute Genome Sequencing Center for Infectious Disease"/>
            <person name="Wu L."/>
            <person name="Ma J."/>
        </authorList>
    </citation>
    <scope>NUCLEOTIDE SEQUENCE [LARGE SCALE GENOMIC DNA]</scope>
    <source>
        <strain evidence="4">CGMCC 1.15287</strain>
    </source>
</reference>
<dbReference type="EMBL" id="JACIEF010000002">
    <property type="protein sequence ID" value="MBB4107540.1"/>
    <property type="molecule type" value="Genomic_DNA"/>
</dbReference>
<dbReference type="EMBL" id="BMHZ01000001">
    <property type="protein sequence ID" value="GGG98672.1"/>
    <property type="molecule type" value="Genomic_DNA"/>
</dbReference>
<comment type="caution">
    <text evidence="2">The sequence shown here is derived from an EMBL/GenBank/DDBJ whole genome shotgun (WGS) entry which is preliminary data.</text>
</comment>
<reference evidence="1" key="1">
    <citation type="journal article" date="2014" name="Int. J. Syst. Evol. Microbiol.">
        <title>Complete genome of a new Firmicutes species belonging to the dominant human colonic microbiota ('Ruminococcus bicirculans') reveals two chromosomes and a selective capacity to utilize plant glucans.</title>
        <authorList>
            <consortium name="NISC Comparative Sequencing Program"/>
            <person name="Wegmann U."/>
            <person name="Louis P."/>
            <person name="Goesmann A."/>
            <person name="Henrissat B."/>
            <person name="Duncan S.H."/>
            <person name="Flint H.J."/>
        </authorList>
    </citation>
    <scope>NUCLEOTIDE SEQUENCE</scope>
    <source>
        <strain evidence="1">CGMCC 1.15287</strain>
    </source>
</reference>
<evidence type="ECO:0000313" key="3">
    <source>
        <dbReference type="Proteomes" id="UP000532273"/>
    </source>
</evidence>
<evidence type="ECO:0000313" key="1">
    <source>
        <dbReference type="EMBL" id="GGG98672.1"/>
    </source>
</evidence>
<dbReference type="AlphaFoldDB" id="A0A7W6KBB1"/>
<dbReference type="Gene3D" id="2.60.40.2030">
    <property type="match status" value="1"/>
</dbReference>
<name>A0A7W6KBB1_9SPHI</name>
<keyword evidence="4" id="KW-1185">Reference proteome</keyword>
<protein>
    <recommendedName>
        <fullName evidence="5">Calx-beta domain-containing protein</fullName>
    </recommendedName>
</protein>
<dbReference type="Proteomes" id="UP000532273">
    <property type="component" value="Unassembled WGS sequence"/>
</dbReference>
<proteinExistence type="predicted"/>
<gene>
    <name evidence="1" type="ORF">GCM10007422_11060</name>
    <name evidence="2" type="ORF">GGQ60_001521</name>
</gene>
<reference evidence="1" key="4">
    <citation type="submission" date="2024-05" db="EMBL/GenBank/DDBJ databases">
        <authorList>
            <person name="Sun Q."/>
            <person name="Zhou Y."/>
        </authorList>
    </citation>
    <scope>NUCLEOTIDE SEQUENCE</scope>
    <source>
        <strain evidence="1">CGMCC 1.15287</strain>
    </source>
</reference>